<feature type="domain" description="Peptidoglycan binding-like" evidence="1">
    <location>
        <begin position="31"/>
        <end position="85"/>
    </location>
</feature>
<evidence type="ECO:0000259" key="1">
    <source>
        <dbReference type="Pfam" id="PF01471"/>
    </source>
</evidence>
<dbReference type="AlphaFoldDB" id="A0AAU7PWH9"/>
<dbReference type="Gene3D" id="1.10.101.10">
    <property type="entry name" value="PGBD-like superfamily/PGBD"/>
    <property type="match status" value="1"/>
</dbReference>
<protein>
    <submittedName>
        <fullName evidence="3">N-acetylmuramidase domain-containing protein</fullName>
    </submittedName>
</protein>
<dbReference type="EMBL" id="CP157940">
    <property type="protein sequence ID" value="XBS56076.1"/>
    <property type="molecule type" value="Genomic_DNA"/>
</dbReference>
<organism evidence="3">
    <name type="scientific">Lacrimispora sp. BS-2</name>
    <dbReference type="NCBI Taxonomy" id="3151850"/>
    <lineage>
        <taxon>Bacteria</taxon>
        <taxon>Bacillati</taxon>
        <taxon>Bacillota</taxon>
        <taxon>Clostridia</taxon>
        <taxon>Lachnospirales</taxon>
        <taxon>Lachnospiraceae</taxon>
        <taxon>Lacrimispora</taxon>
    </lineage>
</organism>
<dbReference type="InterPro" id="IPR002477">
    <property type="entry name" value="Peptidoglycan-bd-like"/>
</dbReference>
<dbReference type="SUPFAM" id="SSF47090">
    <property type="entry name" value="PGBD-like"/>
    <property type="match status" value="1"/>
</dbReference>
<proteinExistence type="predicted"/>
<accession>A0AAU7PWH9</accession>
<gene>
    <name evidence="3" type="ORF">ABFV83_09905</name>
</gene>
<evidence type="ECO:0000313" key="3">
    <source>
        <dbReference type="EMBL" id="XBS56076.1"/>
    </source>
</evidence>
<dbReference type="InterPro" id="IPR024408">
    <property type="entry name" value="Muramidase"/>
</dbReference>
<dbReference type="InterPro" id="IPR036365">
    <property type="entry name" value="PGBD-like_sf"/>
</dbReference>
<dbReference type="RefSeq" id="WP_349948705.1">
    <property type="nucleotide sequence ID" value="NZ_CP157940.1"/>
</dbReference>
<feature type="domain" description="N-acetylmuramidase" evidence="2">
    <location>
        <begin position="128"/>
        <end position="293"/>
    </location>
</feature>
<sequence length="299" mass="32566">MADYDNSRYTYAQVLAGTGYYMKDDKLRYSAGVKTMQTKLNTAGHKCGTPDGKFGNNSDTAVRSFQRAKGLTVDGKAGKNTLIALDKAAAGGDSGGGSGASTAAKNLKKKFGSIISSFASKYSIDEDVLGGFILTESSGSGFTDGKLLIRFENHIFLKNVSNASSTFKVENKVHYYYKNGKWNQTHTGKQASEYEAFNLAKNISEYYAYYSISMGLPQIMGFNYKVTGYDSPAAMFKDFSISEDKQMTGFCTFVAKYDNGSLLKACQSRDFTNMGKIYNGDGDTYGPKLKKNAADYAKA</sequence>
<evidence type="ECO:0000259" key="2">
    <source>
        <dbReference type="Pfam" id="PF11860"/>
    </source>
</evidence>
<dbReference type="Pfam" id="PF01471">
    <property type="entry name" value="PG_binding_1"/>
    <property type="match status" value="1"/>
</dbReference>
<dbReference type="InterPro" id="IPR036366">
    <property type="entry name" value="PGBDSf"/>
</dbReference>
<reference evidence="3" key="1">
    <citation type="submission" date="2024-06" db="EMBL/GenBank/DDBJ databases">
        <title>Lacrimispora cavernae sp. nov., a novel anaerobe isolated from bat guano pile inside a cave.</title>
        <authorList>
            <person name="Miller S.L."/>
            <person name="Lu N."/>
            <person name="King J."/>
            <person name="Sankaranarayanan K."/>
            <person name="Lawson P.A."/>
        </authorList>
    </citation>
    <scope>NUCLEOTIDE SEQUENCE</scope>
    <source>
        <strain evidence="3">BS-2</strain>
    </source>
</reference>
<dbReference type="Pfam" id="PF11860">
    <property type="entry name" value="Muramidase"/>
    <property type="match status" value="1"/>
</dbReference>
<name>A0AAU7PWH9_9FIRM</name>